<dbReference type="EnsemblMetazoa" id="AALFPA23_007122.R9437">
    <property type="protein sequence ID" value="AALFPA23_007122.P9437"/>
    <property type="gene ID" value="AALFPA23_007122"/>
</dbReference>
<organism evidence="1 2">
    <name type="scientific">Aedes albopictus</name>
    <name type="common">Asian tiger mosquito</name>
    <name type="synonym">Stegomyia albopicta</name>
    <dbReference type="NCBI Taxonomy" id="7160"/>
    <lineage>
        <taxon>Eukaryota</taxon>
        <taxon>Metazoa</taxon>
        <taxon>Ecdysozoa</taxon>
        <taxon>Arthropoda</taxon>
        <taxon>Hexapoda</taxon>
        <taxon>Insecta</taxon>
        <taxon>Pterygota</taxon>
        <taxon>Neoptera</taxon>
        <taxon>Endopterygota</taxon>
        <taxon>Diptera</taxon>
        <taxon>Nematocera</taxon>
        <taxon>Culicoidea</taxon>
        <taxon>Culicidae</taxon>
        <taxon>Culicinae</taxon>
        <taxon>Aedini</taxon>
        <taxon>Aedes</taxon>
        <taxon>Stegomyia</taxon>
    </lineage>
</organism>
<dbReference type="Proteomes" id="UP000069940">
    <property type="component" value="Unassembled WGS sequence"/>
</dbReference>
<evidence type="ECO:0008006" key="3">
    <source>
        <dbReference type="Google" id="ProtNLM"/>
    </source>
</evidence>
<name>A0ABM1Y9U5_AEDAL</name>
<sequence length="283" mass="31803">MVKLVDPIDDTLSHCYLPHHPVFKESSPTTNVRVVFDASCKTASGYSVNDLQLVGPVVQDDLLSIHTRFRSHQIAFVADVEKMYWQTLIHPHCRRILWRFNPSQPIATNEMETVMYGFGSTLFLATRTVVQIVQDSAEEYPAAAPKAEKDFYVDDFMSGSDDSAAGFPLKKWASNSPEALADVPAKDLALAPYHDLQDTHSVSTLGLIWEPTSDMMSFKVHLPLPAPVLTRRKIMSYIAQIFDPLGLVGPVIVVAKLFMQRLWALKTEDDDPFEWDRTLPANL</sequence>
<dbReference type="InterPro" id="IPR043502">
    <property type="entry name" value="DNA/RNA_pol_sf"/>
</dbReference>
<accession>A0ABM1Y9U5</accession>
<dbReference type="RefSeq" id="XP_062711451.1">
    <property type="nucleotide sequence ID" value="XM_062855467.1"/>
</dbReference>
<reference evidence="1" key="2">
    <citation type="submission" date="2025-05" db="UniProtKB">
        <authorList>
            <consortium name="EnsemblMetazoa"/>
        </authorList>
    </citation>
    <scope>IDENTIFICATION</scope>
    <source>
        <strain evidence="1">Foshan</strain>
    </source>
</reference>
<evidence type="ECO:0000313" key="2">
    <source>
        <dbReference type="Proteomes" id="UP000069940"/>
    </source>
</evidence>
<protein>
    <recommendedName>
        <fullName evidence="3">Reverse transcriptase/retrotransposon-derived protein RNase H-like domain-containing protein</fullName>
    </recommendedName>
</protein>
<dbReference type="InterPro" id="IPR008042">
    <property type="entry name" value="Retrotrans_Pao"/>
</dbReference>
<dbReference type="GeneID" id="134289531"/>
<keyword evidence="2" id="KW-1185">Reference proteome</keyword>
<dbReference type="PANTHER" id="PTHR47331">
    <property type="entry name" value="PHD-TYPE DOMAIN-CONTAINING PROTEIN"/>
    <property type="match status" value="1"/>
</dbReference>
<evidence type="ECO:0000313" key="1">
    <source>
        <dbReference type="EnsemblMetazoa" id="AALFPA23_007122.P9437"/>
    </source>
</evidence>
<reference evidence="2" key="1">
    <citation type="journal article" date="2015" name="Proc. Natl. Acad. Sci. U.S.A.">
        <title>Genome sequence of the Asian Tiger mosquito, Aedes albopictus, reveals insights into its biology, genetics, and evolution.</title>
        <authorList>
            <person name="Chen X.G."/>
            <person name="Jiang X."/>
            <person name="Gu J."/>
            <person name="Xu M."/>
            <person name="Wu Y."/>
            <person name="Deng Y."/>
            <person name="Zhang C."/>
            <person name="Bonizzoni M."/>
            <person name="Dermauw W."/>
            <person name="Vontas J."/>
            <person name="Armbruster P."/>
            <person name="Huang X."/>
            <person name="Yang Y."/>
            <person name="Zhang H."/>
            <person name="He W."/>
            <person name="Peng H."/>
            <person name="Liu Y."/>
            <person name="Wu K."/>
            <person name="Chen J."/>
            <person name="Lirakis M."/>
            <person name="Topalis P."/>
            <person name="Van Leeuwen T."/>
            <person name="Hall A.B."/>
            <person name="Jiang X."/>
            <person name="Thorpe C."/>
            <person name="Mueller R.L."/>
            <person name="Sun C."/>
            <person name="Waterhouse R.M."/>
            <person name="Yan G."/>
            <person name="Tu Z.J."/>
            <person name="Fang X."/>
            <person name="James A.A."/>
        </authorList>
    </citation>
    <scope>NUCLEOTIDE SEQUENCE [LARGE SCALE GENOMIC DNA]</scope>
    <source>
        <strain evidence="2">Foshan</strain>
    </source>
</reference>
<dbReference type="Pfam" id="PF05380">
    <property type="entry name" value="Peptidase_A17"/>
    <property type="match status" value="1"/>
</dbReference>
<proteinExistence type="predicted"/>
<dbReference type="SUPFAM" id="SSF56672">
    <property type="entry name" value="DNA/RNA polymerases"/>
    <property type="match status" value="1"/>
</dbReference>